<dbReference type="InterPro" id="IPR027523">
    <property type="entry name" value="CLU_prot"/>
</dbReference>
<keyword evidence="4" id="KW-1185">Reference proteome</keyword>
<accession>A0A9W7G5I6</accession>
<feature type="region of interest" description="Disordered" evidence="1">
    <location>
        <begin position="1"/>
        <end position="72"/>
    </location>
</feature>
<evidence type="ECO:0000313" key="3">
    <source>
        <dbReference type="EMBL" id="GMI33213.1"/>
    </source>
</evidence>
<protein>
    <recommendedName>
        <fullName evidence="2">Clu domain-containing protein</fullName>
    </recommendedName>
</protein>
<dbReference type="CDD" id="cd15466">
    <property type="entry name" value="CLU-central"/>
    <property type="match status" value="1"/>
</dbReference>
<comment type="caution">
    <text evidence="3">The sequence shown here is derived from an EMBL/GenBank/DDBJ whole genome shotgun (WGS) entry which is preliminary data.</text>
</comment>
<dbReference type="PANTHER" id="PTHR12601:SF6">
    <property type="entry name" value="CLUSTERED MITOCHONDRIA PROTEIN HOMOLOG"/>
    <property type="match status" value="1"/>
</dbReference>
<feature type="domain" description="Clu" evidence="2">
    <location>
        <begin position="282"/>
        <end position="519"/>
    </location>
</feature>
<dbReference type="InterPro" id="IPR023231">
    <property type="entry name" value="GSKIP_dom_sf"/>
</dbReference>
<dbReference type="OrthoDB" id="1414216at2759"/>
<reference evidence="4" key="1">
    <citation type="journal article" date="2023" name="Commun. Biol.">
        <title>Genome analysis of Parmales, the sister group of diatoms, reveals the evolutionary specialization of diatoms from phago-mixotrophs to photoautotrophs.</title>
        <authorList>
            <person name="Ban H."/>
            <person name="Sato S."/>
            <person name="Yoshikawa S."/>
            <person name="Yamada K."/>
            <person name="Nakamura Y."/>
            <person name="Ichinomiya M."/>
            <person name="Sato N."/>
            <person name="Blanc-Mathieu R."/>
            <person name="Endo H."/>
            <person name="Kuwata A."/>
            <person name="Ogata H."/>
        </authorList>
    </citation>
    <scope>NUCLEOTIDE SEQUENCE [LARGE SCALE GENOMIC DNA]</scope>
</reference>
<name>A0A9W7G5I6_9STRA</name>
<feature type="compositionally biased region" description="Basic and acidic residues" evidence="1">
    <location>
        <begin position="610"/>
        <end position="621"/>
    </location>
</feature>
<feature type="compositionally biased region" description="Basic and acidic residues" evidence="1">
    <location>
        <begin position="17"/>
        <end position="33"/>
    </location>
</feature>
<organism evidence="3 4">
    <name type="scientific">Triparma columacea</name>
    <dbReference type="NCBI Taxonomy" id="722753"/>
    <lineage>
        <taxon>Eukaryota</taxon>
        <taxon>Sar</taxon>
        <taxon>Stramenopiles</taxon>
        <taxon>Ochrophyta</taxon>
        <taxon>Bolidophyceae</taxon>
        <taxon>Parmales</taxon>
        <taxon>Triparmaceae</taxon>
        <taxon>Triparma</taxon>
    </lineage>
</organism>
<evidence type="ECO:0000256" key="1">
    <source>
        <dbReference type="SAM" id="MobiDB-lite"/>
    </source>
</evidence>
<dbReference type="Proteomes" id="UP001165065">
    <property type="component" value="Unassembled WGS sequence"/>
</dbReference>
<feature type="region of interest" description="Disordered" evidence="1">
    <location>
        <begin position="599"/>
        <end position="621"/>
    </location>
</feature>
<feature type="compositionally biased region" description="Low complexity" evidence="1">
    <location>
        <begin position="82"/>
        <end position="98"/>
    </location>
</feature>
<dbReference type="InterPro" id="IPR033646">
    <property type="entry name" value="CLU-central"/>
</dbReference>
<dbReference type="Pfam" id="PF13236">
    <property type="entry name" value="CLU"/>
    <property type="match status" value="1"/>
</dbReference>
<proteinExistence type="predicted"/>
<dbReference type="SUPFAM" id="SSF103107">
    <property type="entry name" value="Hypothetical protein c14orf129, hspc210"/>
    <property type="match status" value="1"/>
</dbReference>
<feature type="region of interest" description="Disordered" evidence="1">
    <location>
        <begin position="79"/>
        <end position="98"/>
    </location>
</feature>
<sequence>MMKELPRFTDVGADNQEENKEEQHKEEQQKEEQQDNNNNNNKEQEQEAAKDEDVASAATTPPKPPPAPQILNKKEASRRFKSLPPSSTSNLTSPPTLASFYSNPNPGFHPLCLDITKHNAKYFPPNLTPTALLSDLTHLSSIVVSFSGYNPPPPNRSLMGDVGYLEVTTPQDGRIQITCTTKGLHVNRCTPGVFSPSPQTSAKTYPDLLSLMLESCPKFGKTWTRAVDGVVRREKVMGKGEGMSEKERGIKMLTAAYGPLGFKEDGVKAPESYVDPFSVPLPPHTYDKSRSESWVTQPPTSVEWNEEISICRTLPTSTPEERIARARQIFVTTQGFHDASVLAVLGVTNGVVRPVNEHEVSSKWVYVHEHLFISTPNLSSDTFHTVQKGGEAKAMNKDVGNVAILGERDDGKVRFFMQVMVEILGKRYLCQSIAPGILTGGEGQEYLTYGKVEVEGEFKAEEEVESVVKDTFGGMGMVGRWVDGKEIFGPIEMKGLKGHDGRRYFLEVPRLTPRDANWVPKSEGGTGNFEGLGGGDVPDTLNDGEWSAMVIRPELIEAYKENMMTTARDKVVAELKKEIKVVSEKFEKEIGEKIKEYKSQEEAGKDEEDEGKKKEDKEKREKELTEFVKAKQEENTKMREEKIKEANGKEKQALEDAKKKADEFKFNVNVFLNVKPDSRSEADWANDEANARSLADFAANIVVPKLTAAIRSRGGSGVPSDGEELTELLHAHGLNCRYLGALAREATKLGAGKPEGKGGRKIEDVGKEFMKTSVNVSGAWLDILEVEMCARAAKKALECYLRSHEDSGNKATLIASFLSALVTVGEETVGETDTREENEGVIYKGEEEGGEGGLGWEEVWETIRKEVGRRFRYNLTMFPGVRLCVPLLRRVLIRSGITLNARLYGFESKAMKHGSFYPILPSDVLAVTPMVKDSQESGPTRMWRRGFGGGVTWSDGPALMSASSSLMQAAGRGVEQDGGRGYIGKAYAQLCEALQGYMDVAGINSRHVLGPLGQLSTLLSLAGEGQAAVQNMARYLGVAVEALGRDHYKTRMACQAVAQLLEDEGVSDYAAAFRGTAVAIAGICGGDRSEEAAREMVKIGNLVHGMGGDGAKVLEETVGKEWGGLFEKLEVVRAAGRMRGERGDYEGAVRNEMIVGGEMGRFLGNGHEEVEKSKEIAKGYARRRIENNLRIAKGEEEGEGGGKKKKKKNKKKKKKSGEQQ</sequence>
<dbReference type="PROSITE" id="PS51823">
    <property type="entry name" value="CLU"/>
    <property type="match status" value="1"/>
</dbReference>
<dbReference type="EMBL" id="BRYA01000027">
    <property type="protein sequence ID" value="GMI33213.1"/>
    <property type="molecule type" value="Genomic_DNA"/>
</dbReference>
<evidence type="ECO:0000313" key="4">
    <source>
        <dbReference type="Proteomes" id="UP001165065"/>
    </source>
</evidence>
<evidence type="ECO:0000259" key="2">
    <source>
        <dbReference type="PROSITE" id="PS51823"/>
    </source>
</evidence>
<gene>
    <name evidence="3" type="ORF">TrCOL_g2599</name>
</gene>
<feature type="region of interest" description="Disordered" evidence="1">
    <location>
        <begin position="1187"/>
        <end position="1220"/>
    </location>
</feature>
<feature type="compositionally biased region" description="Basic and acidic residues" evidence="1">
    <location>
        <begin position="42"/>
        <end position="53"/>
    </location>
</feature>
<dbReference type="Pfam" id="PF12807">
    <property type="entry name" value="eIF3_p135"/>
    <property type="match status" value="1"/>
</dbReference>
<dbReference type="InterPro" id="IPR025697">
    <property type="entry name" value="CLU_dom"/>
</dbReference>
<dbReference type="AlphaFoldDB" id="A0A9W7G5I6"/>
<dbReference type="PANTHER" id="PTHR12601">
    <property type="entry name" value="EUKARYOTIC TRANSLATION INITIATION FACTOR 3 SUBUNIT EIF-3"/>
    <property type="match status" value="1"/>
</dbReference>
<dbReference type="GO" id="GO:0005737">
    <property type="term" value="C:cytoplasm"/>
    <property type="evidence" value="ECO:0007669"/>
    <property type="project" value="TreeGrafter"/>
</dbReference>
<feature type="compositionally biased region" description="Basic residues" evidence="1">
    <location>
        <begin position="1203"/>
        <end position="1220"/>
    </location>
</feature>